<sequence length="87" mass="9772">ITRKVQFTRKLSLYARGCRWGYLLIQGIPEPGYSRDPSAEVVDSEVLTLNLRTLQVEWFLTSQFSNMGSHLFAGFPPSLSPPSLQNG</sequence>
<evidence type="ECO:0000313" key="1">
    <source>
        <dbReference type="EnsemblPlants" id="TuG1812G0200001295.01.T01.cds259789"/>
    </source>
</evidence>
<name>A0A8R7TDT9_TRIUA</name>
<protein>
    <submittedName>
        <fullName evidence="1">Uncharacterized protein</fullName>
    </submittedName>
</protein>
<dbReference type="EnsemblPlants" id="TuG1812G0200001295.01.T01">
    <property type="protein sequence ID" value="TuG1812G0200001295.01.T01.cds259789"/>
    <property type="gene ID" value="TuG1812G0200001295.01"/>
</dbReference>
<reference evidence="1" key="3">
    <citation type="submission" date="2022-06" db="UniProtKB">
        <authorList>
            <consortium name="EnsemblPlants"/>
        </authorList>
    </citation>
    <scope>IDENTIFICATION</scope>
</reference>
<dbReference type="Proteomes" id="UP000015106">
    <property type="component" value="Chromosome 2"/>
</dbReference>
<dbReference type="Gramene" id="TuG1812G0200001295.01.T01">
    <property type="protein sequence ID" value="TuG1812G0200001295.01.T01.cds259789"/>
    <property type="gene ID" value="TuG1812G0200001295.01"/>
</dbReference>
<reference evidence="1" key="2">
    <citation type="submission" date="2018-03" db="EMBL/GenBank/DDBJ databases">
        <title>The Triticum urartu genome reveals the dynamic nature of wheat genome evolution.</title>
        <authorList>
            <person name="Ling H."/>
            <person name="Ma B."/>
            <person name="Shi X."/>
            <person name="Liu H."/>
            <person name="Dong L."/>
            <person name="Sun H."/>
            <person name="Cao Y."/>
            <person name="Gao Q."/>
            <person name="Zheng S."/>
            <person name="Li Y."/>
            <person name="Yu Y."/>
            <person name="Du H."/>
            <person name="Qi M."/>
            <person name="Li Y."/>
            <person name="Yu H."/>
            <person name="Cui Y."/>
            <person name="Wang N."/>
            <person name="Chen C."/>
            <person name="Wu H."/>
            <person name="Zhao Y."/>
            <person name="Zhang J."/>
            <person name="Li Y."/>
            <person name="Zhou W."/>
            <person name="Zhang B."/>
            <person name="Hu W."/>
            <person name="Eijk M."/>
            <person name="Tang J."/>
            <person name="Witsenboer H."/>
            <person name="Zhao S."/>
            <person name="Li Z."/>
            <person name="Zhang A."/>
            <person name="Wang D."/>
            <person name="Liang C."/>
        </authorList>
    </citation>
    <scope>NUCLEOTIDE SEQUENCE [LARGE SCALE GENOMIC DNA]</scope>
    <source>
        <strain evidence="1">cv. G1812</strain>
    </source>
</reference>
<proteinExistence type="predicted"/>
<reference evidence="2" key="1">
    <citation type="journal article" date="2013" name="Nature">
        <title>Draft genome of the wheat A-genome progenitor Triticum urartu.</title>
        <authorList>
            <person name="Ling H.Q."/>
            <person name="Zhao S."/>
            <person name="Liu D."/>
            <person name="Wang J."/>
            <person name="Sun H."/>
            <person name="Zhang C."/>
            <person name="Fan H."/>
            <person name="Li D."/>
            <person name="Dong L."/>
            <person name="Tao Y."/>
            <person name="Gao C."/>
            <person name="Wu H."/>
            <person name="Li Y."/>
            <person name="Cui Y."/>
            <person name="Guo X."/>
            <person name="Zheng S."/>
            <person name="Wang B."/>
            <person name="Yu K."/>
            <person name="Liang Q."/>
            <person name="Yang W."/>
            <person name="Lou X."/>
            <person name="Chen J."/>
            <person name="Feng M."/>
            <person name="Jian J."/>
            <person name="Zhang X."/>
            <person name="Luo G."/>
            <person name="Jiang Y."/>
            <person name="Liu J."/>
            <person name="Wang Z."/>
            <person name="Sha Y."/>
            <person name="Zhang B."/>
            <person name="Wu H."/>
            <person name="Tang D."/>
            <person name="Shen Q."/>
            <person name="Xue P."/>
            <person name="Zou S."/>
            <person name="Wang X."/>
            <person name="Liu X."/>
            <person name="Wang F."/>
            <person name="Yang Y."/>
            <person name="An X."/>
            <person name="Dong Z."/>
            <person name="Zhang K."/>
            <person name="Zhang X."/>
            <person name="Luo M.C."/>
            <person name="Dvorak J."/>
            <person name="Tong Y."/>
            <person name="Wang J."/>
            <person name="Yang H."/>
            <person name="Li Z."/>
            <person name="Wang D."/>
            <person name="Zhang A."/>
            <person name="Wang J."/>
        </authorList>
    </citation>
    <scope>NUCLEOTIDE SEQUENCE</scope>
    <source>
        <strain evidence="2">cv. G1812</strain>
    </source>
</reference>
<accession>A0A8R7TDT9</accession>
<dbReference type="AlphaFoldDB" id="A0A8R7TDT9"/>
<keyword evidence="2" id="KW-1185">Reference proteome</keyword>
<organism evidence="1 2">
    <name type="scientific">Triticum urartu</name>
    <name type="common">Red wild einkorn</name>
    <name type="synonym">Crithodium urartu</name>
    <dbReference type="NCBI Taxonomy" id="4572"/>
    <lineage>
        <taxon>Eukaryota</taxon>
        <taxon>Viridiplantae</taxon>
        <taxon>Streptophyta</taxon>
        <taxon>Embryophyta</taxon>
        <taxon>Tracheophyta</taxon>
        <taxon>Spermatophyta</taxon>
        <taxon>Magnoliopsida</taxon>
        <taxon>Liliopsida</taxon>
        <taxon>Poales</taxon>
        <taxon>Poaceae</taxon>
        <taxon>BOP clade</taxon>
        <taxon>Pooideae</taxon>
        <taxon>Triticodae</taxon>
        <taxon>Triticeae</taxon>
        <taxon>Triticinae</taxon>
        <taxon>Triticum</taxon>
    </lineage>
</organism>
<evidence type="ECO:0000313" key="2">
    <source>
        <dbReference type="Proteomes" id="UP000015106"/>
    </source>
</evidence>